<dbReference type="RefSeq" id="WP_211629533.1">
    <property type="nucleotide sequence ID" value="NZ_CP073100.1"/>
</dbReference>
<evidence type="ECO:0000313" key="2">
    <source>
        <dbReference type="EMBL" id="QUE49451.1"/>
    </source>
</evidence>
<keyword evidence="1" id="KW-0732">Signal</keyword>
<dbReference type="Proteomes" id="UP000676169">
    <property type="component" value="Chromosome"/>
</dbReference>
<dbReference type="EMBL" id="CP073100">
    <property type="protein sequence ID" value="QUE49451.1"/>
    <property type="molecule type" value="Genomic_DNA"/>
</dbReference>
<feature type="signal peptide" evidence="1">
    <location>
        <begin position="1"/>
        <end position="24"/>
    </location>
</feature>
<keyword evidence="3" id="KW-1185">Reference proteome</keyword>
<gene>
    <name evidence="2" type="ORF">KBB96_11260</name>
</gene>
<name>A0A975G642_9BACT</name>
<organism evidence="2 3">
    <name type="scientific">Luteolibacter ambystomatis</name>
    <dbReference type="NCBI Taxonomy" id="2824561"/>
    <lineage>
        <taxon>Bacteria</taxon>
        <taxon>Pseudomonadati</taxon>
        <taxon>Verrucomicrobiota</taxon>
        <taxon>Verrucomicrobiia</taxon>
        <taxon>Verrucomicrobiales</taxon>
        <taxon>Verrucomicrobiaceae</taxon>
        <taxon>Luteolibacter</taxon>
    </lineage>
</organism>
<protein>
    <recommendedName>
        <fullName evidence="4">Lipoprotein</fullName>
    </recommendedName>
</protein>
<evidence type="ECO:0000313" key="3">
    <source>
        <dbReference type="Proteomes" id="UP000676169"/>
    </source>
</evidence>
<sequence>MKTTWKWLASALMACGLNSCVSYDNGNADIAPNVVAARRTADAAASQGASAERKGLATTAGSTVSIGASASGANGGGAGPYGIDSIHYNDRAGLTAMGVPDTPINGIFPVAGGVLDWGIKGRSDFLPSYYRPGNTGGKGLHFVEGKSGDEYSVVFYNRCNSDLLVVLSIDGVNVKDGRPAGVNQAGFVIKAGAMDEVRGYPTDRYDGKAFRFTSVANSKVRYSTGDTRNVGVIGIAVFKPQGVDPWKWAKTETPRGGMEF</sequence>
<reference evidence="2" key="1">
    <citation type="submission" date="2021-04" db="EMBL/GenBank/DDBJ databases">
        <title>Luteolibacter sp. 32A isolated from the skin of an Anderson's salamander (Ambystoma andersonii).</title>
        <authorList>
            <person name="Spergser J."/>
            <person name="Busse H.-J."/>
        </authorList>
    </citation>
    <scope>NUCLEOTIDE SEQUENCE</scope>
    <source>
        <strain evidence="2">32A</strain>
    </source>
</reference>
<evidence type="ECO:0008006" key="4">
    <source>
        <dbReference type="Google" id="ProtNLM"/>
    </source>
</evidence>
<proteinExistence type="predicted"/>
<feature type="chain" id="PRO_5036764918" description="Lipoprotein" evidence="1">
    <location>
        <begin position="25"/>
        <end position="260"/>
    </location>
</feature>
<dbReference type="AlphaFoldDB" id="A0A975G642"/>
<dbReference type="KEGG" id="lamb:KBB96_11260"/>
<accession>A0A975G642</accession>
<evidence type="ECO:0000256" key="1">
    <source>
        <dbReference type="SAM" id="SignalP"/>
    </source>
</evidence>